<reference evidence="1" key="2">
    <citation type="journal article" date="2015" name="Fish Shellfish Immunol.">
        <title>Early steps in the European eel (Anguilla anguilla)-Vibrio vulnificus interaction in the gills: Role of the RtxA13 toxin.</title>
        <authorList>
            <person name="Callol A."/>
            <person name="Pajuelo D."/>
            <person name="Ebbesson L."/>
            <person name="Teles M."/>
            <person name="MacKenzie S."/>
            <person name="Amaro C."/>
        </authorList>
    </citation>
    <scope>NUCLEOTIDE SEQUENCE</scope>
</reference>
<accession>A0A0E9UXI3</accession>
<dbReference type="EMBL" id="GBXM01038126">
    <property type="protein sequence ID" value="JAH70451.1"/>
    <property type="molecule type" value="Transcribed_RNA"/>
</dbReference>
<evidence type="ECO:0000313" key="1">
    <source>
        <dbReference type="EMBL" id="JAH70451.1"/>
    </source>
</evidence>
<proteinExistence type="predicted"/>
<reference evidence="1" key="1">
    <citation type="submission" date="2014-11" db="EMBL/GenBank/DDBJ databases">
        <authorList>
            <person name="Amaro Gonzalez C."/>
        </authorList>
    </citation>
    <scope>NUCLEOTIDE SEQUENCE</scope>
</reference>
<sequence>MGLETAMTDCANYC</sequence>
<protein>
    <submittedName>
        <fullName evidence="1">Uncharacterized protein</fullName>
    </submittedName>
</protein>
<organism evidence="1">
    <name type="scientific">Anguilla anguilla</name>
    <name type="common">European freshwater eel</name>
    <name type="synonym">Muraena anguilla</name>
    <dbReference type="NCBI Taxonomy" id="7936"/>
    <lineage>
        <taxon>Eukaryota</taxon>
        <taxon>Metazoa</taxon>
        <taxon>Chordata</taxon>
        <taxon>Craniata</taxon>
        <taxon>Vertebrata</taxon>
        <taxon>Euteleostomi</taxon>
        <taxon>Actinopterygii</taxon>
        <taxon>Neopterygii</taxon>
        <taxon>Teleostei</taxon>
        <taxon>Anguilliformes</taxon>
        <taxon>Anguillidae</taxon>
        <taxon>Anguilla</taxon>
    </lineage>
</organism>
<name>A0A0E9UXI3_ANGAN</name>